<evidence type="ECO:0000313" key="1">
    <source>
        <dbReference type="EMBL" id="MBB4802070.1"/>
    </source>
</evidence>
<keyword evidence="2" id="KW-1185">Reference proteome</keyword>
<proteinExistence type="predicted"/>
<dbReference type="InterPro" id="IPR009050">
    <property type="entry name" value="Globin-like_sf"/>
</dbReference>
<dbReference type="Gene3D" id="1.10.490.10">
    <property type="entry name" value="Globins"/>
    <property type="match status" value="1"/>
</dbReference>
<sequence>MKEKIKTDIKNRQDIKILVDAFYGKVQTDATIGYLFTKVANVNWEKHLPIMYDFWDNILFHSGNFEGNPMMKHRILNQKSPLTETHFKHWNKLWKKTVDDLFEGPKASEVKIRAQSISKMMMNKVVK</sequence>
<name>A0A7W7N6R1_9FLAO</name>
<dbReference type="RefSeq" id="WP_056205587.1">
    <property type="nucleotide sequence ID" value="NZ_JACHLD010000002.1"/>
</dbReference>
<dbReference type="SUPFAM" id="SSF46458">
    <property type="entry name" value="Globin-like"/>
    <property type="match status" value="1"/>
</dbReference>
<evidence type="ECO:0000313" key="2">
    <source>
        <dbReference type="Proteomes" id="UP000561681"/>
    </source>
</evidence>
<dbReference type="AlphaFoldDB" id="A0A7W7N6R1"/>
<dbReference type="GO" id="GO:0020037">
    <property type="term" value="F:heme binding"/>
    <property type="evidence" value="ECO:0007669"/>
    <property type="project" value="InterPro"/>
</dbReference>
<dbReference type="GO" id="GO:0019825">
    <property type="term" value="F:oxygen binding"/>
    <property type="evidence" value="ECO:0007669"/>
    <property type="project" value="InterPro"/>
</dbReference>
<organism evidence="1 2">
    <name type="scientific">Flavobacterium nitrogenifigens</name>
    <dbReference type="NCBI Taxonomy" id="1617283"/>
    <lineage>
        <taxon>Bacteria</taxon>
        <taxon>Pseudomonadati</taxon>
        <taxon>Bacteroidota</taxon>
        <taxon>Flavobacteriia</taxon>
        <taxon>Flavobacteriales</taxon>
        <taxon>Flavobacteriaceae</taxon>
        <taxon>Flavobacterium</taxon>
    </lineage>
</organism>
<gene>
    <name evidence="1" type="ORF">HNP37_002131</name>
</gene>
<dbReference type="EMBL" id="JACHLD010000002">
    <property type="protein sequence ID" value="MBB4802070.1"/>
    <property type="molecule type" value="Genomic_DNA"/>
</dbReference>
<dbReference type="Proteomes" id="UP000561681">
    <property type="component" value="Unassembled WGS sequence"/>
</dbReference>
<dbReference type="CDD" id="cd08916">
    <property type="entry name" value="TrHb3_P"/>
    <property type="match status" value="1"/>
</dbReference>
<comment type="caution">
    <text evidence="1">The sequence shown here is derived from an EMBL/GenBank/DDBJ whole genome shotgun (WGS) entry which is preliminary data.</text>
</comment>
<accession>A0A7W7N6R1</accession>
<dbReference type="InterPro" id="IPR012292">
    <property type="entry name" value="Globin/Proto"/>
</dbReference>
<protein>
    <submittedName>
        <fullName evidence="1">Hemoglobin</fullName>
    </submittedName>
</protein>
<reference evidence="1 2" key="1">
    <citation type="submission" date="2020-08" db="EMBL/GenBank/DDBJ databases">
        <title>Functional genomics of gut bacteria from endangered species of beetles.</title>
        <authorList>
            <person name="Carlos-Shanley C."/>
        </authorList>
    </citation>
    <scope>NUCLEOTIDE SEQUENCE [LARGE SCALE GENOMIC DNA]</scope>
    <source>
        <strain evidence="1 2">S00142</strain>
    </source>
</reference>